<organism evidence="3 4">
    <name type="scientific">Francisella frigiditurris</name>
    <dbReference type="NCBI Taxonomy" id="1542390"/>
    <lineage>
        <taxon>Bacteria</taxon>
        <taxon>Pseudomonadati</taxon>
        <taxon>Pseudomonadota</taxon>
        <taxon>Gammaproteobacteria</taxon>
        <taxon>Thiotrichales</taxon>
        <taxon>Francisellaceae</taxon>
        <taxon>Francisella</taxon>
    </lineage>
</organism>
<dbReference type="AlphaFoldDB" id="A0A1J0KTF6"/>
<accession>A0A1J0KTF6</accession>
<dbReference type="SUPFAM" id="SSF52980">
    <property type="entry name" value="Restriction endonuclease-like"/>
    <property type="match status" value="1"/>
</dbReference>
<dbReference type="NCBIfam" id="TIGR00252">
    <property type="entry name" value="YraN family protein"/>
    <property type="match status" value="1"/>
</dbReference>
<evidence type="ECO:0000256" key="1">
    <source>
        <dbReference type="ARBA" id="ARBA00006738"/>
    </source>
</evidence>
<dbReference type="PANTHER" id="PTHR34039:SF1">
    <property type="entry name" value="UPF0102 PROTEIN YRAN"/>
    <property type="match status" value="1"/>
</dbReference>
<dbReference type="HAMAP" id="MF_00048">
    <property type="entry name" value="UPF0102"/>
    <property type="match status" value="1"/>
</dbReference>
<evidence type="ECO:0000313" key="3">
    <source>
        <dbReference type="EMBL" id="APC97045.1"/>
    </source>
</evidence>
<dbReference type="RefSeq" id="WP_071663079.1">
    <property type="nucleotide sequence ID" value="NZ_CP009654.1"/>
</dbReference>
<dbReference type="Proteomes" id="UP000182521">
    <property type="component" value="Chromosome"/>
</dbReference>
<sequence>MLKTEIGALGEDKAVNFLKSKSFEIIDKNYKALPYGEIDLIALDDQTLVFVEVKYRKSVKFGTTEEMISISKQKKIINTAQIFLQQNESFSNYECRFDVIAITNNEINWIRAAFNSN</sequence>
<proteinExistence type="inferred from homology"/>
<keyword evidence="4" id="KW-1185">Reference proteome</keyword>
<dbReference type="InterPro" id="IPR003509">
    <property type="entry name" value="UPF0102_YraN-like"/>
</dbReference>
<dbReference type="InterPro" id="IPR011856">
    <property type="entry name" value="tRNA_endonuc-like_dom_sf"/>
</dbReference>
<evidence type="ECO:0000313" key="4">
    <source>
        <dbReference type="Proteomes" id="UP000182521"/>
    </source>
</evidence>
<dbReference type="NCBIfam" id="NF009150">
    <property type="entry name" value="PRK12497.1-3"/>
    <property type="match status" value="1"/>
</dbReference>
<dbReference type="GO" id="GO:0003676">
    <property type="term" value="F:nucleic acid binding"/>
    <property type="evidence" value="ECO:0007669"/>
    <property type="project" value="InterPro"/>
</dbReference>
<dbReference type="OrthoDB" id="9794876at2"/>
<evidence type="ECO:0000256" key="2">
    <source>
        <dbReference type="HAMAP-Rule" id="MF_00048"/>
    </source>
</evidence>
<name>A0A1J0KTF6_9GAMM</name>
<dbReference type="PANTHER" id="PTHR34039">
    <property type="entry name" value="UPF0102 PROTEIN YRAN"/>
    <property type="match status" value="1"/>
</dbReference>
<dbReference type="STRING" id="1542390.KX01_40"/>
<reference evidence="4" key="1">
    <citation type="submission" date="2014-10" db="EMBL/GenBank/DDBJ databases">
        <authorList>
            <person name="Kuske C.R."/>
            <person name="Challacombe J.F."/>
            <person name="Daligault H.E."/>
            <person name="Davenport K.W."/>
            <person name="Johnson S.L."/>
            <person name="Siddaramappa S."/>
            <person name="Petersen J.M."/>
        </authorList>
    </citation>
    <scope>NUCLEOTIDE SEQUENCE [LARGE SCALE GENOMIC DNA]</scope>
    <source>
        <strain evidence="4">CA97-1460</strain>
    </source>
</reference>
<protein>
    <recommendedName>
        <fullName evidence="2">UPF0102 protein KX01_40</fullName>
    </recommendedName>
</protein>
<gene>
    <name evidence="3" type="ORF">KX01_40</name>
</gene>
<dbReference type="InterPro" id="IPR011335">
    <property type="entry name" value="Restrct_endonuc-II-like"/>
</dbReference>
<dbReference type="EMBL" id="CP009654">
    <property type="protein sequence ID" value="APC97045.1"/>
    <property type="molecule type" value="Genomic_DNA"/>
</dbReference>
<dbReference type="KEGG" id="frc:KX01_40"/>
<dbReference type="Pfam" id="PF02021">
    <property type="entry name" value="UPF0102"/>
    <property type="match status" value="1"/>
</dbReference>
<comment type="similarity">
    <text evidence="1 2">Belongs to the UPF0102 family.</text>
</comment>
<dbReference type="Gene3D" id="3.40.1350.10">
    <property type="match status" value="1"/>
</dbReference>
<dbReference type="CDD" id="cd20736">
    <property type="entry name" value="PoNe_Nuclease"/>
    <property type="match status" value="1"/>
</dbReference>